<evidence type="ECO:0000313" key="2">
    <source>
        <dbReference type="Proteomes" id="UP000186955"/>
    </source>
</evidence>
<dbReference type="STRING" id="1316194.A0A1Q5SX78"/>
<dbReference type="Proteomes" id="UP000186955">
    <property type="component" value="Unassembled WGS sequence"/>
</dbReference>
<comment type="caution">
    <text evidence="1">The sequence shown here is derived from an EMBL/GenBank/DDBJ whole genome shotgun (WGS) entry which is preliminary data.</text>
</comment>
<reference evidence="1 2" key="1">
    <citation type="submission" date="2016-10" db="EMBL/GenBank/DDBJ databases">
        <title>Genome sequence of the ascomycete fungus Penicillium subrubescens.</title>
        <authorList>
            <person name="De Vries R.P."/>
            <person name="Peng M."/>
            <person name="Dilokpimol A."/>
            <person name="Hilden K."/>
            <person name="Makela M.R."/>
            <person name="Grigoriev I."/>
            <person name="Riley R."/>
            <person name="Granchi Z."/>
        </authorList>
    </citation>
    <scope>NUCLEOTIDE SEQUENCE [LARGE SCALE GENOMIC DNA]</scope>
    <source>
        <strain evidence="1 2">CBS 132785</strain>
    </source>
</reference>
<dbReference type="AlphaFoldDB" id="A0A1Q5SX78"/>
<keyword evidence="2" id="KW-1185">Reference proteome</keyword>
<evidence type="ECO:0000313" key="1">
    <source>
        <dbReference type="EMBL" id="OKO92627.1"/>
    </source>
</evidence>
<sequence length="330" mass="36911">MPPQRPGKTAPRLAEDIRLYDPVHLPGTGLNLLSQVPPVYPEDADKTVDFVSPFACQHTYITKENQTYLATAEQRRRPGISSKLSAVCSKCRYHLQVVMHHSISGNAFALSSMAGHVHHLVYKSGRQQGSRMAEEVTDKGQVVETYHYQCSHVPCSAMVSLRILSPLINPQFLELLSDPDLIRERAEEAIADQPERLEGMAIPTPITVLDNLRLYLHNALHSHERSKAISSSNKRFMLSFGLEGTACKDVLEFLGFVYDSEAGSWQPPCPTPWTLQPYQDTQRIFLDDIIQELLCLLHQRPASEKRGVSFPALPLQSTNDILSALDALEC</sequence>
<accession>A0A1Q5SX78</accession>
<organism evidence="1 2">
    <name type="scientific">Penicillium subrubescens</name>
    <dbReference type="NCBI Taxonomy" id="1316194"/>
    <lineage>
        <taxon>Eukaryota</taxon>
        <taxon>Fungi</taxon>
        <taxon>Dikarya</taxon>
        <taxon>Ascomycota</taxon>
        <taxon>Pezizomycotina</taxon>
        <taxon>Eurotiomycetes</taxon>
        <taxon>Eurotiomycetidae</taxon>
        <taxon>Eurotiales</taxon>
        <taxon>Aspergillaceae</taxon>
        <taxon>Penicillium</taxon>
    </lineage>
</organism>
<dbReference type="EMBL" id="MNBE01000740">
    <property type="protein sequence ID" value="OKO92627.1"/>
    <property type="molecule type" value="Genomic_DNA"/>
</dbReference>
<protein>
    <submittedName>
        <fullName evidence="1">Uncharacterized protein</fullName>
    </submittedName>
</protein>
<proteinExistence type="predicted"/>
<name>A0A1Q5SX78_9EURO</name>
<gene>
    <name evidence="1" type="ORF">PENSUB_12612</name>
</gene>